<gene>
    <name evidence="2" type="ORF">EIP91_012394</name>
</gene>
<sequence>MAPTAVTKRWHRLAKEAQSLSNQILELEAELRTVRANMNPYSTACSIPQEILLEVFLHVYRDVPVPDTALALASVCRVWQTIVHGYPPLWYSIVPGHEAFVALCVERAAKTPLQLSIPDHSIFWTRPSSVDTVAPFTKRFVHIDVIQQSRDIGDFCYFLCTKQWDQLETLRLGVPLQSKVAKQVDLGFETPLPHLRELRLSAIVPHSWHNVESFINLRVLELYNVFEYAFLLPPLPEFLNLLESLVLLEELMVEDAGFKPLSDDDDAVEDLDRVVKLDKLRFARLIIKNFRDHAYLLAHLAIPKTTHVIQEVYEDGVSPDSYLSLFPRDRSNLAYLDVMSHIYMGSDLVVRGHHHQHHEQSVQDPCMHVLAVKDREATTSRDCLLHIGPLFHNAPVVYFKFWLALSQLRLVTTEDWITILSQFHSLTTLEFHQVASPGMFSGGHENLPNSLSPLLDALTVSPGKDPLCPTLRTLRLVRVHWLTLEIIGDYTDECLETRRAALGGKTESFQIEVVTPWEQYW</sequence>
<dbReference type="EMBL" id="RWJN01000098">
    <property type="protein sequence ID" value="TCD67422.1"/>
    <property type="molecule type" value="Genomic_DNA"/>
</dbReference>
<dbReference type="OrthoDB" id="2269034at2759"/>
<evidence type="ECO:0000256" key="1">
    <source>
        <dbReference type="SAM" id="Coils"/>
    </source>
</evidence>
<organism evidence="2 3">
    <name type="scientific">Steccherinum ochraceum</name>
    <dbReference type="NCBI Taxonomy" id="92696"/>
    <lineage>
        <taxon>Eukaryota</taxon>
        <taxon>Fungi</taxon>
        <taxon>Dikarya</taxon>
        <taxon>Basidiomycota</taxon>
        <taxon>Agaricomycotina</taxon>
        <taxon>Agaricomycetes</taxon>
        <taxon>Polyporales</taxon>
        <taxon>Steccherinaceae</taxon>
        <taxon>Steccherinum</taxon>
    </lineage>
</organism>
<accession>A0A4R0RJW6</accession>
<dbReference type="InterPro" id="IPR036047">
    <property type="entry name" value="F-box-like_dom_sf"/>
</dbReference>
<feature type="coiled-coil region" evidence="1">
    <location>
        <begin position="10"/>
        <end position="37"/>
    </location>
</feature>
<name>A0A4R0RJW6_9APHY</name>
<keyword evidence="3" id="KW-1185">Reference proteome</keyword>
<dbReference type="Proteomes" id="UP000292702">
    <property type="component" value="Unassembled WGS sequence"/>
</dbReference>
<evidence type="ECO:0000313" key="3">
    <source>
        <dbReference type="Proteomes" id="UP000292702"/>
    </source>
</evidence>
<keyword evidence="1" id="KW-0175">Coiled coil</keyword>
<proteinExistence type="predicted"/>
<reference evidence="2 3" key="1">
    <citation type="submission" date="2018-11" db="EMBL/GenBank/DDBJ databases">
        <title>Genome assembly of Steccherinum ochraceum LE-BIN_3174, the white-rot fungus of the Steccherinaceae family (The Residual Polyporoid clade, Polyporales, Basidiomycota).</title>
        <authorList>
            <person name="Fedorova T.V."/>
            <person name="Glazunova O.A."/>
            <person name="Landesman E.O."/>
            <person name="Moiseenko K.V."/>
            <person name="Psurtseva N.V."/>
            <person name="Savinova O.S."/>
            <person name="Shakhova N.V."/>
            <person name="Tyazhelova T.V."/>
            <person name="Vasina D.V."/>
        </authorList>
    </citation>
    <scope>NUCLEOTIDE SEQUENCE [LARGE SCALE GENOMIC DNA]</scope>
    <source>
        <strain evidence="2 3">LE-BIN_3174</strain>
    </source>
</reference>
<protein>
    <submittedName>
        <fullName evidence="2">Uncharacterized protein</fullName>
    </submittedName>
</protein>
<dbReference type="SUPFAM" id="SSF81383">
    <property type="entry name" value="F-box domain"/>
    <property type="match status" value="1"/>
</dbReference>
<evidence type="ECO:0000313" key="2">
    <source>
        <dbReference type="EMBL" id="TCD67422.1"/>
    </source>
</evidence>
<dbReference type="AlphaFoldDB" id="A0A4R0RJW6"/>
<comment type="caution">
    <text evidence="2">The sequence shown here is derived from an EMBL/GenBank/DDBJ whole genome shotgun (WGS) entry which is preliminary data.</text>
</comment>